<dbReference type="PANTHER" id="PTHR15722:SF7">
    <property type="entry name" value="INTRAFLAGELLAR TRANSPORT PROTEIN 140 HOMOLOG"/>
    <property type="match status" value="1"/>
</dbReference>
<dbReference type="Gene3D" id="1.25.40.470">
    <property type="match status" value="2"/>
</dbReference>
<evidence type="ECO:0000259" key="11">
    <source>
        <dbReference type="Pfam" id="PF23385"/>
    </source>
</evidence>
<dbReference type="PROSITE" id="PS50294">
    <property type="entry name" value="WD_REPEATS_REGION"/>
    <property type="match status" value="1"/>
</dbReference>
<dbReference type="SMART" id="SM00320">
    <property type="entry name" value="WD40"/>
    <property type="match status" value="4"/>
</dbReference>
<evidence type="ECO:0000256" key="6">
    <source>
        <dbReference type="ARBA" id="ARBA00023273"/>
    </source>
</evidence>
<dbReference type="Proteomes" id="UP001295684">
    <property type="component" value="Unassembled WGS sequence"/>
</dbReference>
<evidence type="ECO:0000313" key="14">
    <source>
        <dbReference type="EMBL" id="CAI2364587.1"/>
    </source>
</evidence>
<evidence type="ECO:0000256" key="4">
    <source>
        <dbReference type="ARBA" id="ARBA00022803"/>
    </source>
</evidence>
<feature type="compositionally biased region" description="Acidic residues" evidence="9">
    <location>
        <begin position="1389"/>
        <end position="1401"/>
    </location>
</feature>
<dbReference type="InterPro" id="IPR011990">
    <property type="entry name" value="TPR-like_helical_dom_sf"/>
</dbReference>
<dbReference type="SMART" id="SM00028">
    <property type="entry name" value="TPR"/>
    <property type="match status" value="2"/>
</dbReference>
<dbReference type="InterPro" id="IPR015943">
    <property type="entry name" value="WD40/YVTN_repeat-like_dom_sf"/>
</dbReference>
<dbReference type="InterPro" id="IPR001680">
    <property type="entry name" value="WD40_rpt"/>
</dbReference>
<organism evidence="14 15">
    <name type="scientific">Euplotes crassus</name>
    <dbReference type="NCBI Taxonomy" id="5936"/>
    <lineage>
        <taxon>Eukaryota</taxon>
        <taxon>Sar</taxon>
        <taxon>Alveolata</taxon>
        <taxon>Ciliophora</taxon>
        <taxon>Intramacronucleata</taxon>
        <taxon>Spirotrichea</taxon>
        <taxon>Hypotrichia</taxon>
        <taxon>Euplotida</taxon>
        <taxon>Euplotidae</taxon>
        <taxon>Moneuplotes</taxon>
    </lineage>
</organism>
<dbReference type="EMBL" id="CAMPGE010005744">
    <property type="protein sequence ID" value="CAI2364587.1"/>
    <property type="molecule type" value="Genomic_DNA"/>
</dbReference>
<dbReference type="GO" id="GO:0035721">
    <property type="term" value="P:intraciliary retrograde transport"/>
    <property type="evidence" value="ECO:0007669"/>
    <property type="project" value="TreeGrafter"/>
</dbReference>
<feature type="region of interest" description="Disordered" evidence="9">
    <location>
        <begin position="623"/>
        <end position="647"/>
    </location>
</feature>
<evidence type="ECO:0000256" key="2">
    <source>
        <dbReference type="ARBA" id="ARBA00022574"/>
    </source>
</evidence>
<evidence type="ECO:0000259" key="12">
    <source>
        <dbReference type="Pfam" id="PF24760"/>
    </source>
</evidence>
<feature type="domain" description="IFT140 first beta-propeller" evidence="10">
    <location>
        <begin position="168"/>
        <end position="378"/>
    </location>
</feature>
<name>A0AAD1U933_EUPCR</name>
<keyword evidence="8" id="KW-0175">Coiled coil</keyword>
<dbReference type="InterPro" id="IPR056155">
    <property type="entry name" value="Beta-prop_IFT140_2nd"/>
</dbReference>
<evidence type="ECO:0000256" key="1">
    <source>
        <dbReference type="ARBA" id="ARBA00004138"/>
    </source>
</evidence>
<feature type="domain" description="IF140 C-terminal TPR" evidence="12">
    <location>
        <begin position="1240"/>
        <end position="1360"/>
    </location>
</feature>
<evidence type="ECO:0000256" key="9">
    <source>
        <dbReference type="SAM" id="MobiDB-lite"/>
    </source>
</evidence>
<gene>
    <name evidence="14" type="ORF">ECRASSUSDP1_LOCUS5932</name>
</gene>
<dbReference type="InterPro" id="IPR019734">
    <property type="entry name" value="TPR_rpt"/>
</dbReference>
<comment type="subcellular location">
    <subcellularLocation>
        <location evidence="1">Cell projection</location>
        <location evidence="1">Cilium</location>
    </subcellularLocation>
</comment>
<evidence type="ECO:0000256" key="8">
    <source>
        <dbReference type="SAM" id="Coils"/>
    </source>
</evidence>
<keyword evidence="4" id="KW-0802">TPR repeat</keyword>
<dbReference type="Gene3D" id="2.130.10.10">
    <property type="entry name" value="YVTN repeat-like/Quinoprotein amine dehydrogenase"/>
    <property type="match status" value="2"/>
</dbReference>
<dbReference type="GO" id="GO:0036064">
    <property type="term" value="C:ciliary basal body"/>
    <property type="evidence" value="ECO:0007669"/>
    <property type="project" value="TreeGrafter"/>
</dbReference>
<keyword evidence="5" id="KW-0969">Cilium</keyword>
<protein>
    <recommendedName>
        <fullName evidence="16">Intraflagellar transport protein 140 homolog</fullName>
    </recommendedName>
</protein>
<feature type="repeat" description="WD" evidence="7">
    <location>
        <begin position="103"/>
        <end position="131"/>
    </location>
</feature>
<dbReference type="InterPro" id="IPR016024">
    <property type="entry name" value="ARM-type_fold"/>
</dbReference>
<feature type="domain" description="IFT140 second beta-propeller" evidence="11">
    <location>
        <begin position="391"/>
        <end position="591"/>
    </location>
</feature>
<dbReference type="InterPro" id="IPR056168">
    <property type="entry name" value="TPR_IF140/IFT172/WDR19"/>
</dbReference>
<keyword evidence="3" id="KW-0677">Repeat</keyword>
<dbReference type="PROSITE" id="PS50082">
    <property type="entry name" value="WD_REPEATS_2"/>
    <property type="match status" value="1"/>
</dbReference>
<evidence type="ECO:0000256" key="5">
    <source>
        <dbReference type="ARBA" id="ARBA00023069"/>
    </source>
</evidence>
<dbReference type="SUPFAM" id="SSF50978">
    <property type="entry name" value="WD40 repeat-like"/>
    <property type="match status" value="2"/>
</dbReference>
<dbReference type="Pfam" id="PF24760">
    <property type="entry name" value="TPR_IF140_C"/>
    <property type="match status" value="1"/>
</dbReference>
<reference evidence="14" key="1">
    <citation type="submission" date="2023-07" db="EMBL/GenBank/DDBJ databases">
        <authorList>
            <consortium name="AG Swart"/>
            <person name="Singh M."/>
            <person name="Singh A."/>
            <person name="Seah K."/>
            <person name="Emmerich C."/>
        </authorList>
    </citation>
    <scope>NUCLEOTIDE SEQUENCE</scope>
    <source>
        <strain evidence="14">DP1</strain>
    </source>
</reference>
<dbReference type="InterPro" id="IPR056154">
    <property type="entry name" value="Beta-prop_IFT140_1st"/>
</dbReference>
<feature type="domain" description="IFT140 second beta-propeller" evidence="11">
    <location>
        <begin position="596"/>
        <end position="688"/>
    </location>
</feature>
<feature type="domain" description="IF140/IFT172/WDR19 TPR" evidence="13">
    <location>
        <begin position="743"/>
        <end position="1232"/>
    </location>
</feature>
<dbReference type="GO" id="GO:0030991">
    <property type="term" value="C:intraciliary transport particle A"/>
    <property type="evidence" value="ECO:0007669"/>
    <property type="project" value="TreeGrafter"/>
</dbReference>
<feature type="compositionally biased region" description="Acidic residues" evidence="9">
    <location>
        <begin position="625"/>
        <end position="642"/>
    </location>
</feature>
<proteinExistence type="predicted"/>
<dbReference type="SUPFAM" id="SSF48452">
    <property type="entry name" value="TPR-like"/>
    <property type="match status" value="2"/>
</dbReference>
<evidence type="ECO:0000259" key="13">
    <source>
        <dbReference type="Pfam" id="PF24762"/>
    </source>
</evidence>
<evidence type="ECO:0000259" key="10">
    <source>
        <dbReference type="Pfam" id="PF23383"/>
    </source>
</evidence>
<comment type="caution">
    <text evidence="14">The sequence shown here is derived from an EMBL/GenBank/DDBJ whole genome shotgun (WGS) entry which is preliminary data.</text>
</comment>
<dbReference type="Pfam" id="PF23385">
    <property type="entry name" value="Beta-prop_IFT140_2nd"/>
    <property type="match status" value="2"/>
</dbReference>
<dbReference type="SUPFAM" id="SSF48371">
    <property type="entry name" value="ARM repeat"/>
    <property type="match status" value="1"/>
</dbReference>
<sequence>MSFFFSYNLALKKEEVVATAWSHSEFQPLLAVSTTQPRIMFAQEEAQEVTDLDTSSLNFSRGALACVLEWHPMLPSLAIGWQDGVVTLWNEDPRLTREEKVLHKSEITNITFSQDGTRMVTGDKSGTVGVWRTHRGLTPICQYSKSGSITNVAFCGLAYEEDSMEKWNSLFFFGGKKGSVCLADDLKNCHEVCKVGGSIKSMLFYEKENSVIIITSHLLLVQFRINLNEKLVPDRKVKLSVAGDPEKLITIWAGTSLLVTASGENMIRLLHLEEDESYPLTLSEDAFDGKLFRDKIVTVSYNEKKRILAAGTKDGYVCMWKCKSMSAKSPDSSDGWEAKPPFLADTKAKNPLITSMNWGGSSTILSAANESGVMVLSQTTLKKKMKGKLKIMQCSNKAVEVRMKNEASPNADFQIIMTLAINIKGLDCYDNYTIFWDGKYAQIYEVFGDKNPALVGTFESNSKVMALYEDSIFQAKEKNIEVLNYQGEIKQMIPVTEQDGEITHMEVTNKHMAIVTANNMIKVFDISRRNIKQVGMTRKFGDGNQCEIKGIALNNDGKKIVILSDQIPIPSIRIPDIKFYIYDVEMDTFMESEVETDRIPSEAFWDQEDPRLLCIETEYMKMSEETPEEDFEGDQEEDEEEKKEEFSGKTVDKYFVTGDYGVKKQDSINFEDGEETLLGSNVPYLFFLGHRKARKDSDDMEEEKKGGSFVILRKTMKDFSGLENVEEDTRKAILNFSFYLTCGNLDDAYNSVRTIQNISVWQVMAQMCVKNKRLDVAKVCLGNMRFARGAKAAREADDEKEIEAKLGLLSIQLNMIDEAKELFEQCGRYDLLCNMLTASGEWEEAINIAEKNNRINLKNIFYQMAQHYELSGEIELAIENYVRSNTHVREVPRMLFKNGNFERLEKFIFERKEAPLYKWLAQYYESQNRIEDALNFYQNAEDHASLVRLFILSKDLNSAMQTALETQDPAACFYLARSMEEMGNLKEAIQYYSKAQRYHHAVRLAQEHNFDNDVFQIAQTSNNKNVMLQCAEYFERRNRLEQAVTLFDMGGNSKRAINIAKKNNRPELINNIQMVNIDDITDPVEMVEKARIMEDNGKYDKAVELLIKAGRGEEALDLAERNNAEISDGVATKLIPEKSKDSVQESIRQGMLLRVAKQVQKNGNFQLACKMFTQAKQKVKAMQALLHSGDQAKIINYAQTARNPEVYVLAANFLQNSEWLNDTKLMSTIITFYSKAKAFEQLSGFYDACAQVEIDEFRDYNKALGAMREALKQLNKAECANKQQKIEMLEKRIQIIQEFVEARNLAQTDPSGMEKACIELLQYPEVETAIRIGDVFAQLVEYYYEKGDMQSAFTYLQQMKKRKIILTPYLDNEMISNIYTSNGMKNPADEEDDDEIPEDFS</sequence>
<evidence type="ECO:0008006" key="16">
    <source>
        <dbReference type="Google" id="ProtNLM"/>
    </source>
</evidence>
<accession>A0AAD1U933</accession>
<feature type="region of interest" description="Disordered" evidence="9">
    <location>
        <begin position="1380"/>
        <end position="1401"/>
    </location>
</feature>
<dbReference type="GO" id="GO:0005930">
    <property type="term" value="C:axoneme"/>
    <property type="evidence" value="ECO:0007669"/>
    <property type="project" value="TreeGrafter"/>
</dbReference>
<dbReference type="Pfam" id="PF24762">
    <property type="entry name" value="TPR_IF140-IFT172"/>
    <property type="match status" value="1"/>
</dbReference>
<evidence type="ECO:0000313" key="15">
    <source>
        <dbReference type="Proteomes" id="UP001295684"/>
    </source>
</evidence>
<keyword evidence="2 7" id="KW-0853">WD repeat</keyword>
<keyword evidence="6" id="KW-0966">Cell projection</keyword>
<dbReference type="InterPro" id="IPR036322">
    <property type="entry name" value="WD40_repeat_dom_sf"/>
</dbReference>
<dbReference type="PANTHER" id="PTHR15722">
    <property type="entry name" value="IFT140/172-RELATED"/>
    <property type="match status" value="1"/>
</dbReference>
<evidence type="ECO:0000256" key="3">
    <source>
        <dbReference type="ARBA" id="ARBA00022737"/>
    </source>
</evidence>
<evidence type="ECO:0000256" key="7">
    <source>
        <dbReference type="PROSITE-ProRule" id="PRU00221"/>
    </source>
</evidence>
<keyword evidence="15" id="KW-1185">Reference proteome</keyword>
<feature type="domain" description="IFT140 first beta-propeller" evidence="10">
    <location>
        <begin position="9"/>
        <end position="161"/>
    </location>
</feature>
<dbReference type="Pfam" id="PF23383">
    <property type="entry name" value="Beta-prop_IFT140_1st"/>
    <property type="match status" value="2"/>
</dbReference>
<dbReference type="InterPro" id="IPR056156">
    <property type="entry name" value="TPR_IF140_C"/>
</dbReference>
<feature type="coiled-coil region" evidence="8">
    <location>
        <begin position="1257"/>
        <end position="1292"/>
    </location>
</feature>